<reference evidence="1 2" key="1">
    <citation type="journal article" date="2010" name="BMC Genomics">
        <title>Comparative genomics and proteomics of Helicobacter mustelae, an ulcerogenic and carcinogenic gastric pathogen.</title>
        <authorList>
            <person name="O'Toole P.W."/>
            <person name="Snelling W.J."/>
            <person name="Canchaya C."/>
            <person name="Forde B.M."/>
            <person name="Hardie K.R."/>
            <person name="Josenhans C."/>
            <person name="Graham R.L.J."/>
            <person name="McMullan G."/>
            <person name="Parkhill J."/>
            <person name="Belda E."/>
            <person name="Bentley S.D."/>
        </authorList>
    </citation>
    <scope>NUCLEOTIDE SEQUENCE [LARGE SCALE GENOMIC DNA]</scope>
    <source>
        <strain evidence="2">ATCC 43772 / LMG 18044 / NCTC 12198 / 12198</strain>
    </source>
</reference>
<protein>
    <submittedName>
        <fullName evidence="1">Uncharacterized protein</fullName>
    </submittedName>
</protein>
<dbReference type="KEGG" id="hms:HMU08650"/>
<proteinExistence type="predicted"/>
<sequence>MHKLSAQARENFNFCSFFDEILPLSSSLVLLALESGARENFKISG</sequence>
<accession>D3UHZ9</accession>
<dbReference type="HOGENOM" id="CLU_3200604_0_0_7"/>
<dbReference type="STRING" id="679897.HMU08650"/>
<dbReference type="Proteomes" id="UP000001522">
    <property type="component" value="Chromosome"/>
</dbReference>
<name>D3UHZ9_HELM1</name>
<evidence type="ECO:0000313" key="1">
    <source>
        <dbReference type="EMBL" id="CBG40122.1"/>
    </source>
</evidence>
<evidence type="ECO:0000313" key="2">
    <source>
        <dbReference type="Proteomes" id="UP000001522"/>
    </source>
</evidence>
<dbReference type="AlphaFoldDB" id="D3UHZ9"/>
<dbReference type="EMBL" id="FN555004">
    <property type="protein sequence ID" value="CBG40122.1"/>
    <property type="molecule type" value="Genomic_DNA"/>
</dbReference>
<keyword evidence="2" id="KW-1185">Reference proteome</keyword>
<gene>
    <name evidence="1" type="ordered locus">HMU08650</name>
</gene>
<organism evidence="1 2">
    <name type="scientific">Helicobacter mustelae (strain ATCC 43772 / CCUG 25715 / CIP 103759 / LMG 18044 / NCTC 12198 / R85-136P)</name>
    <name type="common">Campylobacter mustelae</name>
    <dbReference type="NCBI Taxonomy" id="679897"/>
    <lineage>
        <taxon>Bacteria</taxon>
        <taxon>Pseudomonadati</taxon>
        <taxon>Campylobacterota</taxon>
        <taxon>Epsilonproteobacteria</taxon>
        <taxon>Campylobacterales</taxon>
        <taxon>Helicobacteraceae</taxon>
        <taxon>Helicobacter</taxon>
    </lineage>
</organism>